<dbReference type="OrthoDB" id="2151789at2759"/>
<protein>
    <submittedName>
        <fullName evidence="6">FAD-binding domain-containing protein</fullName>
    </submittedName>
</protein>
<sequence length="435" mass="46804">SQTCWLPAACFVRPKNALHVAAILQVVSYVEAKFAIRSGGHNPNAGFGSIDKLGVLIDMQDINHLSMQAGNDSIAKIGSGVRWAEIYEYLDNRRFGAVGGRDGDVGVAGYLLGGGMSFFPNMYGLGADSVENYKCILANSTFVNANAMENSDLFRALKGGGSNFAIVTEFSVRAHPIHSIWYSLELFDNGQHKAVLNATVHAQLEMEHDPRMGMFVNVARAGLLVGRFYASHSPGPLGFAAFEGLVPVATYIPATNGTLYGLISALRAAKVYARREPHVVSHGLDVNLSVKIHENYLRLLNSSTATSANLSYTIQPMGTAGVQAGENQGGNTLGIERVPQTWHASLVEWTTPEDDSAAHNLVQSMGSEVESLARARGKFYAYRFMNDASYAQSPLSSYGAANLASMNAVSAVYDPTGVFQRLQNAGFLVSRTHVD</sequence>
<dbReference type="InterPro" id="IPR016169">
    <property type="entry name" value="FAD-bd_PCMH_sub2"/>
</dbReference>
<dbReference type="AlphaFoldDB" id="A0A9P4LIV7"/>
<evidence type="ECO:0000313" key="6">
    <source>
        <dbReference type="EMBL" id="KAF2026973.1"/>
    </source>
</evidence>
<name>A0A9P4LIV7_9PLEO</name>
<dbReference type="Proteomes" id="UP000799777">
    <property type="component" value="Unassembled WGS sequence"/>
</dbReference>
<organism evidence="6 7">
    <name type="scientific">Setomelanomma holmii</name>
    <dbReference type="NCBI Taxonomy" id="210430"/>
    <lineage>
        <taxon>Eukaryota</taxon>
        <taxon>Fungi</taxon>
        <taxon>Dikarya</taxon>
        <taxon>Ascomycota</taxon>
        <taxon>Pezizomycotina</taxon>
        <taxon>Dothideomycetes</taxon>
        <taxon>Pleosporomycetidae</taxon>
        <taxon>Pleosporales</taxon>
        <taxon>Pleosporineae</taxon>
        <taxon>Phaeosphaeriaceae</taxon>
        <taxon>Setomelanomma</taxon>
    </lineage>
</organism>
<gene>
    <name evidence="6" type="ORF">EK21DRAFT_73115</name>
</gene>
<evidence type="ECO:0000256" key="3">
    <source>
        <dbReference type="ARBA" id="ARBA00022827"/>
    </source>
</evidence>
<dbReference type="InterPro" id="IPR006094">
    <property type="entry name" value="Oxid_FAD_bind_N"/>
</dbReference>
<proteinExistence type="inferred from homology"/>
<dbReference type="SUPFAM" id="SSF56176">
    <property type="entry name" value="FAD-binding/transporter-associated domain-like"/>
    <property type="match status" value="1"/>
</dbReference>
<keyword evidence="7" id="KW-1185">Reference proteome</keyword>
<dbReference type="InterPro" id="IPR050416">
    <property type="entry name" value="FAD-linked_Oxidoreductase"/>
</dbReference>
<evidence type="ECO:0000256" key="1">
    <source>
        <dbReference type="ARBA" id="ARBA00005466"/>
    </source>
</evidence>
<comment type="similarity">
    <text evidence="1">Belongs to the oxygen-dependent FAD-linked oxidoreductase family.</text>
</comment>
<dbReference type="PANTHER" id="PTHR42973:SF54">
    <property type="entry name" value="FAD-BINDING PCMH-TYPE DOMAIN-CONTAINING PROTEIN"/>
    <property type="match status" value="1"/>
</dbReference>
<dbReference type="PANTHER" id="PTHR42973">
    <property type="entry name" value="BINDING OXIDOREDUCTASE, PUTATIVE (AFU_ORTHOLOGUE AFUA_1G17690)-RELATED"/>
    <property type="match status" value="1"/>
</dbReference>
<reference evidence="6" key="1">
    <citation type="journal article" date="2020" name="Stud. Mycol.">
        <title>101 Dothideomycetes genomes: a test case for predicting lifestyles and emergence of pathogens.</title>
        <authorList>
            <person name="Haridas S."/>
            <person name="Albert R."/>
            <person name="Binder M."/>
            <person name="Bloem J."/>
            <person name="Labutti K."/>
            <person name="Salamov A."/>
            <person name="Andreopoulos B."/>
            <person name="Baker S."/>
            <person name="Barry K."/>
            <person name="Bills G."/>
            <person name="Bluhm B."/>
            <person name="Cannon C."/>
            <person name="Castanera R."/>
            <person name="Culley D."/>
            <person name="Daum C."/>
            <person name="Ezra D."/>
            <person name="Gonzalez J."/>
            <person name="Henrissat B."/>
            <person name="Kuo A."/>
            <person name="Liang C."/>
            <person name="Lipzen A."/>
            <person name="Lutzoni F."/>
            <person name="Magnuson J."/>
            <person name="Mondo S."/>
            <person name="Nolan M."/>
            <person name="Ohm R."/>
            <person name="Pangilinan J."/>
            <person name="Park H.-J."/>
            <person name="Ramirez L."/>
            <person name="Alfaro M."/>
            <person name="Sun H."/>
            <person name="Tritt A."/>
            <person name="Yoshinaga Y."/>
            <person name="Zwiers L.-H."/>
            <person name="Turgeon B."/>
            <person name="Goodwin S."/>
            <person name="Spatafora J."/>
            <person name="Crous P."/>
            <person name="Grigoriev I."/>
        </authorList>
    </citation>
    <scope>NUCLEOTIDE SEQUENCE</scope>
    <source>
        <strain evidence="6">CBS 110217</strain>
    </source>
</reference>
<keyword evidence="2" id="KW-0285">Flavoprotein</keyword>
<accession>A0A9P4LIV7</accession>
<evidence type="ECO:0000259" key="5">
    <source>
        <dbReference type="PROSITE" id="PS51387"/>
    </source>
</evidence>
<dbReference type="GO" id="GO:0016491">
    <property type="term" value="F:oxidoreductase activity"/>
    <property type="evidence" value="ECO:0007669"/>
    <property type="project" value="UniProtKB-KW"/>
</dbReference>
<comment type="caution">
    <text evidence="6">The sequence shown here is derived from an EMBL/GenBank/DDBJ whole genome shotgun (WGS) entry which is preliminary data.</text>
</comment>
<dbReference type="EMBL" id="ML978234">
    <property type="protein sequence ID" value="KAF2026973.1"/>
    <property type="molecule type" value="Genomic_DNA"/>
</dbReference>
<dbReference type="Gene3D" id="3.30.465.10">
    <property type="match status" value="1"/>
</dbReference>
<evidence type="ECO:0000256" key="4">
    <source>
        <dbReference type="ARBA" id="ARBA00023002"/>
    </source>
</evidence>
<feature type="domain" description="FAD-binding PCMH-type" evidence="5">
    <location>
        <begin position="4"/>
        <end position="177"/>
    </location>
</feature>
<evidence type="ECO:0000313" key="7">
    <source>
        <dbReference type="Proteomes" id="UP000799777"/>
    </source>
</evidence>
<dbReference type="InterPro" id="IPR036318">
    <property type="entry name" value="FAD-bd_PCMH-like_sf"/>
</dbReference>
<keyword evidence="3" id="KW-0274">FAD</keyword>
<evidence type="ECO:0000256" key="2">
    <source>
        <dbReference type="ARBA" id="ARBA00022630"/>
    </source>
</evidence>
<dbReference type="InterPro" id="IPR016166">
    <property type="entry name" value="FAD-bd_PCMH"/>
</dbReference>
<dbReference type="GO" id="GO:0071949">
    <property type="term" value="F:FAD binding"/>
    <property type="evidence" value="ECO:0007669"/>
    <property type="project" value="InterPro"/>
</dbReference>
<dbReference type="Pfam" id="PF01565">
    <property type="entry name" value="FAD_binding_4"/>
    <property type="match status" value="1"/>
</dbReference>
<feature type="non-terminal residue" evidence="6">
    <location>
        <position position="1"/>
    </location>
</feature>
<dbReference type="PROSITE" id="PS51387">
    <property type="entry name" value="FAD_PCMH"/>
    <property type="match status" value="1"/>
</dbReference>
<keyword evidence="4" id="KW-0560">Oxidoreductase</keyword>